<dbReference type="AlphaFoldDB" id="A0A6A1UP35"/>
<dbReference type="PANTHER" id="PTHR31061:SF25">
    <property type="entry name" value="HEPARAN-ALPHA-GLUCOSAMINIDE N-ACETYLTRANSFERASE-LIKE PROTEIN (DUF1624)"/>
    <property type="match status" value="1"/>
</dbReference>
<keyword evidence="3" id="KW-0808">Transferase</keyword>
<gene>
    <name evidence="3" type="ORF">CJ030_MR8G009794</name>
</gene>
<feature type="domain" description="Heparan-alpha-glucosaminide N-acetyltransferase catalytic" evidence="2">
    <location>
        <begin position="31"/>
        <end position="155"/>
    </location>
</feature>
<organism evidence="3 4">
    <name type="scientific">Morella rubra</name>
    <name type="common">Chinese bayberry</name>
    <dbReference type="NCBI Taxonomy" id="262757"/>
    <lineage>
        <taxon>Eukaryota</taxon>
        <taxon>Viridiplantae</taxon>
        <taxon>Streptophyta</taxon>
        <taxon>Embryophyta</taxon>
        <taxon>Tracheophyta</taxon>
        <taxon>Spermatophyta</taxon>
        <taxon>Magnoliopsida</taxon>
        <taxon>eudicotyledons</taxon>
        <taxon>Gunneridae</taxon>
        <taxon>Pentapetalae</taxon>
        <taxon>rosids</taxon>
        <taxon>fabids</taxon>
        <taxon>Fagales</taxon>
        <taxon>Myricaceae</taxon>
        <taxon>Morella</taxon>
    </lineage>
</organism>
<keyword evidence="1" id="KW-1133">Transmembrane helix</keyword>
<dbReference type="EMBL" id="RXIC02000026">
    <property type="protein sequence ID" value="KAB1202185.1"/>
    <property type="molecule type" value="Genomic_DNA"/>
</dbReference>
<accession>A0A6A1UP35</accession>
<sequence>MAEIEADTNHQHQLTVSAPGVADEKPPRAKRVASLDVFRGLTVALMILVDDAGGKWPMIGHAPWNGCNLADFVMPFFLFIVGMAIALALKRVPNRLMAIRKVILRTLQLLFWGLLLQGGFSHAPDELTYGVDMKEIRWCGILQRIALAYLVVALVEIFSTDAQGKDPESSWLSLFKLYSWHWLVGVCVLIVYLAVIYGTHVPDWKFTDQNSNSTVEITVACGVTGKLDPPCNAVGYIDRVVLGLHHMYQYPEWRRSKACTDNSPYEGPFRNDAPSWCYAPFEPEGILSSISAILSTIIGLHFGHVLIHLEGHSARMKHWSLMGFALLILGIILHFTHGGNSQGIFAGFINGWYYDDPSNTLIQWIQEHIFIDVWHSTRVGILLYVLFAEILFWGVVAGILHQLGIYWKL</sequence>
<keyword evidence="1" id="KW-0472">Membrane</keyword>
<evidence type="ECO:0000313" key="3">
    <source>
        <dbReference type="EMBL" id="KAB1202185.1"/>
    </source>
</evidence>
<protein>
    <submittedName>
        <fullName evidence="3">Heparan-alpha-glucosaminide N-acetyltransferase</fullName>
    </submittedName>
</protein>
<reference evidence="3 4" key="1">
    <citation type="journal article" date="2019" name="Plant Biotechnol. J.">
        <title>The red bayberry genome and genetic basis of sex determination.</title>
        <authorList>
            <person name="Jia H.M."/>
            <person name="Jia H.J."/>
            <person name="Cai Q.L."/>
            <person name="Wang Y."/>
            <person name="Zhao H.B."/>
            <person name="Yang W.F."/>
            <person name="Wang G.Y."/>
            <person name="Li Y.H."/>
            <person name="Zhan D.L."/>
            <person name="Shen Y.T."/>
            <person name="Niu Q.F."/>
            <person name="Chang L."/>
            <person name="Qiu J."/>
            <person name="Zhao L."/>
            <person name="Xie H.B."/>
            <person name="Fu W.Y."/>
            <person name="Jin J."/>
            <person name="Li X.W."/>
            <person name="Jiao Y."/>
            <person name="Zhou C.C."/>
            <person name="Tu T."/>
            <person name="Chai C.Y."/>
            <person name="Gao J.L."/>
            <person name="Fan L.J."/>
            <person name="van de Weg E."/>
            <person name="Wang J.Y."/>
            <person name="Gao Z.S."/>
        </authorList>
    </citation>
    <scope>NUCLEOTIDE SEQUENCE [LARGE SCALE GENOMIC DNA]</scope>
    <source>
        <tissue evidence="3">Leaves</tissue>
    </source>
</reference>
<evidence type="ECO:0000259" key="2">
    <source>
        <dbReference type="Pfam" id="PF07786"/>
    </source>
</evidence>
<dbReference type="PANTHER" id="PTHR31061">
    <property type="entry name" value="LD22376P"/>
    <property type="match status" value="1"/>
</dbReference>
<evidence type="ECO:0000313" key="4">
    <source>
        <dbReference type="Proteomes" id="UP000516437"/>
    </source>
</evidence>
<keyword evidence="4" id="KW-1185">Reference proteome</keyword>
<feature type="transmembrane region" description="Helical" evidence="1">
    <location>
        <begin position="286"/>
        <end position="307"/>
    </location>
</feature>
<evidence type="ECO:0000256" key="1">
    <source>
        <dbReference type="SAM" id="Phobius"/>
    </source>
</evidence>
<dbReference type="GO" id="GO:0016740">
    <property type="term" value="F:transferase activity"/>
    <property type="evidence" value="ECO:0007669"/>
    <property type="project" value="UniProtKB-KW"/>
</dbReference>
<dbReference type="Proteomes" id="UP000516437">
    <property type="component" value="Chromosome 8"/>
</dbReference>
<feature type="transmembrane region" description="Helical" evidence="1">
    <location>
        <begin position="69"/>
        <end position="90"/>
    </location>
</feature>
<feature type="transmembrane region" description="Helical" evidence="1">
    <location>
        <begin position="141"/>
        <end position="159"/>
    </location>
</feature>
<proteinExistence type="predicted"/>
<dbReference type="Pfam" id="PF07786">
    <property type="entry name" value="HGSNAT_cat"/>
    <property type="match status" value="1"/>
</dbReference>
<feature type="transmembrane region" description="Helical" evidence="1">
    <location>
        <begin position="381"/>
        <end position="400"/>
    </location>
</feature>
<feature type="transmembrane region" description="Helical" evidence="1">
    <location>
        <begin position="180"/>
        <end position="198"/>
    </location>
</feature>
<feature type="transmembrane region" description="Helical" evidence="1">
    <location>
        <begin position="102"/>
        <end position="121"/>
    </location>
</feature>
<feature type="transmembrane region" description="Helical" evidence="1">
    <location>
        <begin position="319"/>
        <end position="337"/>
    </location>
</feature>
<dbReference type="InterPro" id="IPR012429">
    <property type="entry name" value="HGSNAT_cat"/>
</dbReference>
<keyword evidence="1" id="KW-0812">Transmembrane</keyword>
<dbReference type="OrthoDB" id="2149840at2759"/>
<name>A0A6A1UP35_9ROSI</name>
<comment type="caution">
    <text evidence="3">The sequence shown here is derived from an EMBL/GenBank/DDBJ whole genome shotgun (WGS) entry which is preliminary data.</text>
</comment>